<keyword evidence="4" id="KW-1185">Reference proteome</keyword>
<reference evidence="4" key="1">
    <citation type="submission" date="2023-07" db="EMBL/GenBank/DDBJ databases">
        <title>Novel Mycoplasma species identified in domestic and wild animals.</title>
        <authorList>
            <person name="Volokhov D.V."/>
            <person name="Furtak V.A."/>
            <person name="Zagorodnyaya T.A."/>
        </authorList>
    </citation>
    <scope>NUCLEOTIDE SEQUENCE [LARGE SCALE GENOMIC DNA]</scope>
    <source>
        <strain evidence="4">92-19</strain>
    </source>
</reference>
<evidence type="ECO:0000313" key="3">
    <source>
        <dbReference type="EMBL" id="MCU0105711.1"/>
    </source>
</evidence>
<dbReference type="PANTHER" id="PTHR43566">
    <property type="entry name" value="CONSERVED PROTEIN"/>
    <property type="match status" value="1"/>
</dbReference>
<organism evidence="3 4">
    <name type="scientific">Paracholeplasma vituli</name>
    <dbReference type="NCBI Taxonomy" id="69473"/>
    <lineage>
        <taxon>Bacteria</taxon>
        <taxon>Bacillati</taxon>
        <taxon>Mycoplasmatota</taxon>
        <taxon>Mollicutes</taxon>
        <taxon>Acholeplasmatales</taxon>
        <taxon>Acholeplasmataceae</taxon>
        <taxon>Paracholeplasma</taxon>
    </lineage>
</organism>
<protein>
    <submittedName>
        <fullName evidence="3">ATP-binding protein</fullName>
    </submittedName>
</protein>
<dbReference type="Pfam" id="PF13173">
    <property type="entry name" value="AAA_14"/>
    <property type="match status" value="1"/>
</dbReference>
<name>A0ABT2PXM5_9MOLU</name>
<comment type="caution">
    <text evidence="3">The sequence shown here is derived from an EMBL/GenBank/DDBJ whole genome shotgun (WGS) entry which is preliminary data.</text>
</comment>
<gene>
    <name evidence="3" type="ORF">N7603_08580</name>
</gene>
<dbReference type="EMBL" id="JAOEGN010000024">
    <property type="protein sequence ID" value="MCU0105711.1"/>
    <property type="molecule type" value="Genomic_DNA"/>
</dbReference>
<feature type="domain" description="DUF4143" evidence="2">
    <location>
        <begin position="195"/>
        <end position="354"/>
    </location>
</feature>
<feature type="domain" description="AAA" evidence="1">
    <location>
        <begin position="19"/>
        <end position="135"/>
    </location>
</feature>
<keyword evidence="3" id="KW-0067">ATP-binding</keyword>
<evidence type="ECO:0000313" key="4">
    <source>
        <dbReference type="Proteomes" id="UP001209076"/>
    </source>
</evidence>
<dbReference type="InterPro" id="IPR011335">
    <property type="entry name" value="Restrct_endonuc-II-like"/>
</dbReference>
<dbReference type="Pfam" id="PF13635">
    <property type="entry name" value="DUF4143"/>
    <property type="match status" value="1"/>
</dbReference>
<dbReference type="InterPro" id="IPR025420">
    <property type="entry name" value="DUF4143"/>
</dbReference>
<dbReference type="Proteomes" id="UP001209076">
    <property type="component" value="Unassembled WGS sequence"/>
</dbReference>
<dbReference type="GO" id="GO:0005524">
    <property type="term" value="F:ATP binding"/>
    <property type="evidence" value="ECO:0007669"/>
    <property type="project" value="UniProtKB-KW"/>
</dbReference>
<keyword evidence="3" id="KW-0547">Nucleotide-binding</keyword>
<accession>A0ABT2PXM5</accession>
<dbReference type="InterPro" id="IPR041682">
    <property type="entry name" value="AAA_14"/>
</dbReference>
<proteinExistence type="predicted"/>
<sequence length="404" mass="46805">MYYQRHIEKKIIEAKDMFKVLLITGPRQVGKTTTLKYLFKDTYNYMTLDDVTELSIAKEDPKLFFMNHPLPLIIDEVQLAPSLFREIKRIVDDTEAYGQIILTGSQTFHLMAQITETLAGRIGILEFQGLSLREINEENFNMSFVPNNLFIKSSRKPMTDDLWAIIHKGSMPELYNKPEIDRQLYYASYVRTYIERDVRSLLNVKNLDTFSKFIISVAARTGSILNYSNISNEIGVDIKTVQSWIKVLETSGIILLLKPFTNNALKRTIESPMLYFLDTGLVCYLLKWTTKETLQNGAMSGQILETYAVSEIVKSFKNKGIHEMPIYFYRDKDMKEIDLIVQDQNKLYPIEIKKTMNPMKTMVKNFSVLKRALGFEVDKEIILCLVDRNTMLSEDILAYPIKLI</sequence>
<dbReference type="SUPFAM" id="SSF52980">
    <property type="entry name" value="Restriction endonuclease-like"/>
    <property type="match status" value="1"/>
</dbReference>
<evidence type="ECO:0000259" key="1">
    <source>
        <dbReference type="Pfam" id="PF13173"/>
    </source>
</evidence>
<dbReference type="RefSeq" id="WP_262097029.1">
    <property type="nucleotide sequence ID" value="NZ_JAOEGN010000024.1"/>
</dbReference>
<dbReference type="InterPro" id="IPR027417">
    <property type="entry name" value="P-loop_NTPase"/>
</dbReference>
<dbReference type="PANTHER" id="PTHR43566:SF2">
    <property type="entry name" value="DUF4143 DOMAIN-CONTAINING PROTEIN"/>
    <property type="match status" value="1"/>
</dbReference>
<evidence type="ECO:0000259" key="2">
    <source>
        <dbReference type="Pfam" id="PF13635"/>
    </source>
</evidence>
<dbReference type="SUPFAM" id="SSF52540">
    <property type="entry name" value="P-loop containing nucleoside triphosphate hydrolases"/>
    <property type="match status" value="1"/>
</dbReference>